<dbReference type="Gene3D" id="2.60.40.10">
    <property type="entry name" value="Immunoglobulins"/>
    <property type="match status" value="9"/>
</dbReference>
<organism evidence="9 10">
    <name type="scientific">Aquirufa regiilacus</name>
    <dbReference type="NCBI Taxonomy" id="3024868"/>
    <lineage>
        <taxon>Bacteria</taxon>
        <taxon>Pseudomonadati</taxon>
        <taxon>Bacteroidota</taxon>
        <taxon>Cytophagia</taxon>
        <taxon>Cytophagales</taxon>
        <taxon>Flectobacillaceae</taxon>
        <taxon>Aquirufa</taxon>
    </lineage>
</organism>
<dbReference type="SUPFAM" id="SSF69318">
    <property type="entry name" value="Integrin alpha N-terminal domain"/>
    <property type="match status" value="1"/>
</dbReference>
<comment type="caution">
    <text evidence="9">The sequence shown here is derived from an EMBL/GenBank/DDBJ whole genome shotgun (WGS) entry which is preliminary data.</text>
</comment>
<dbReference type="EMBL" id="JAVNWW010000002">
    <property type="protein sequence ID" value="MDU0808629.1"/>
    <property type="molecule type" value="Genomic_DNA"/>
</dbReference>
<evidence type="ECO:0000256" key="5">
    <source>
        <dbReference type="SAM" id="MobiDB-lite"/>
    </source>
</evidence>
<dbReference type="InterPro" id="IPR013783">
    <property type="entry name" value="Ig-like_fold"/>
</dbReference>
<dbReference type="Pfam" id="PF19081">
    <property type="entry name" value="Ig_7"/>
    <property type="match status" value="4"/>
</dbReference>
<dbReference type="InterPro" id="IPR028974">
    <property type="entry name" value="TSP_type-3_rpt"/>
</dbReference>
<dbReference type="Gene3D" id="4.10.1080.10">
    <property type="entry name" value="TSP type-3 repeat"/>
    <property type="match status" value="7"/>
</dbReference>
<feature type="chain" id="PRO_5045411197" evidence="6">
    <location>
        <begin position="25"/>
        <end position="4700"/>
    </location>
</feature>
<dbReference type="Gene3D" id="2.60.120.260">
    <property type="entry name" value="Galactose-binding domain-like"/>
    <property type="match status" value="1"/>
</dbReference>
<dbReference type="PANTHER" id="PTHR10199:SF119">
    <property type="entry name" value="RE20510P"/>
    <property type="match status" value="1"/>
</dbReference>
<dbReference type="InterPro" id="IPR018247">
    <property type="entry name" value="EF_Hand_1_Ca_BS"/>
</dbReference>
<feature type="compositionally biased region" description="Polar residues" evidence="5">
    <location>
        <begin position="3657"/>
        <end position="3667"/>
    </location>
</feature>
<feature type="compositionally biased region" description="Basic and acidic residues" evidence="5">
    <location>
        <begin position="4238"/>
        <end position="4251"/>
    </location>
</feature>
<keyword evidence="10" id="KW-1185">Reference proteome</keyword>
<reference evidence="9 10" key="1">
    <citation type="submission" date="2023-09" db="EMBL/GenBank/DDBJ databases">
        <title>Aquirufa genomes.</title>
        <authorList>
            <person name="Pitt A."/>
        </authorList>
    </citation>
    <scope>NUCLEOTIDE SEQUENCE [LARGE SCALE GENOMIC DNA]</scope>
    <source>
        <strain evidence="9 10">LEOWEIH-7C</strain>
    </source>
</reference>
<keyword evidence="3 6" id="KW-0732">Signal</keyword>
<protein>
    <submittedName>
        <fullName evidence="9">Ig domain-containing protein</fullName>
    </submittedName>
</protein>
<keyword evidence="4" id="KW-0106">Calcium</keyword>
<dbReference type="RefSeq" id="WP_316070485.1">
    <property type="nucleotide sequence ID" value="NZ_JAVNWW010000002.1"/>
</dbReference>
<dbReference type="PANTHER" id="PTHR10199">
    <property type="entry name" value="THROMBOSPONDIN"/>
    <property type="match status" value="1"/>
</dbReference>
<dbReference type="SUPFAM" id="SSF103647">
    <property type="entry name" value="TSP type-3 repeat"/>
    <property type="match status" value="7"/>
</dbReference>
<dbReference type="InterPro" id="IPR002909">
    <property type="entry name" value="IPT_dom"/>
</dbReference>
<proteinExistence type="predicted"/>
<feature type="region of interest" description="Disordered" evidence="5">
    <location>
        <begin position="3591"/>
        <end position="3909"/>
    </location>
</feature>
<feature type="compositionally biased region" description="Polar residues" evidence="5">
    <location>
        <begin position="3321"/>
        <end position="3335"/>
    </location>
</feature>
<name>A0ABU3TS28_9BACT</name>
<feature type="region of interest" description="Disordered" evidence="5">
    <location>
        <begin position="4389"/>
        <end position="4422"/>
    </location>
</feature>
<dbReference type="Gene3D" id="2.60.40.1080">
    <property type="match status" value="3"/>
</dbReference>
<feature type="compositionally biased region" description="Polar residues" evidence="5">
    <location>
        <begin position="3627"/>
        <end position="3639"/>
    </location>
</feature>
<dbReference type="Pfam" id="PF01833">
    <property type="entry name" value="TIG"/>
    <property type="match status" value="3"/>
</dbReference>
<evidence type="ECO:0000256" key="1">
    <source>
        <dbReference type="ARBA" id="ARBA00004613"/>
    </source>
</evidence>
<feature type="compositionally biased region" description="Polar residues" evidence="5">
    <location>
        <begin position="3273"/>
        <end position="3289"/>
    </location>
</feature>
<dbReference type="Pfam" id="PF18884">
    <property type="entry name" value="TSP3_bac"/>
    <property type="match status" value="9"/>
</dbReference>
<dbReference type="InterPro" id="IPR014756">
    <property type="entry name" value="Ig_E-set"/>
</dbReference>
<comment type="subcellular location">
    <subcellularLocation>
        <location evidence="1">Secreted</location>
    </subcellularLocation>
</comment>
<feature type="compositionally biased region" description="Acidic residues" evidence="5">
    <location>
        <begin position="3745"/>
        <end position="3762"/>
    </location>
</feature>
<dbReference type="InterPro" id="IPR044023">
    <property type="entry name" value="Ig_7"/>
</dbReference>
<dbReference type="SUPFAM" id="SSF49313">
    <property type="entry name" value="Cadherin-like"/>
    <property type="match status" value="3"/>
</dbReference>
<evidence type="ECO:0000259" key="8">
    <source>
        <dbReference type="Pfam" id="PF19081"/>
    </source>
</evidence>
<dbReference type="Proteomes" id="UP001249959">
    <property type="component" value="Unassembled WGS sequence"/>
</dbReference>
<feature type="domain" description="Ig-like" evidence="8">
    <location>
        <begin position="923"/>
        <end position="1002"/>
    </location>
</feature>
<dbReference type="CDD" id="cd00603">
    <property type="entry name" value="IPT_PCSR"/>
    <property type="match status" value="1"/>
</dbReference>
<dbReference type="InterPro" id="IPR059100">
    <property type="entry name" value="TSP3_bac"/>
</dbReference>
<sequence>MRIRFTRLLALIFLLGAFHQQTFGQTVNYIINPATDGGFEGNHGWTFLNGIQANQWQVGPAVKTSGSSGAYVSNNVNSQALTSPQAGNSVIYMYKDITVPTNATSIQLSFKWKNPDGSTFPPRVMFLPASDLQNLPTAGDFYRTSASAFTTFLQSQTNWQTYTNSNPLQNDRDATYLSFGGYNLKPGTTYRVVFEWAAFDQNYYIQNPPICTLPTSVAIVPTGNNVVYDSSNLQTWSANTVYTYHVNLTGSAANYLIEWSFDNATILSGQGTADVTIRTNSSIPSGTSYSRVRVFCPTPTYTFGGYNGGNLGIDEVALSYVAAPIISGISSNNGAVGNSVTLTGQFFGDNVANNVVYLGGAKCTITAATSTSITVTVPAQAKYDYFSVLNTSTNLIGYAKTKFLSKSASLVNAKYSSLANTSFANPVTYTMPLAVNPPQRFALADIDQDGKVDLASYSVNGDPQVLRNTATSGVVNASTFASVTAVSGVKETYSQNTARSVLAADLNNDGKIDLANSNGVQYSGGFANMNTSTSGSVSMSNFTSLKSSSGDYWVDAALLPIDINNDGKTDIFGLRGQSFMSSGITYNSAYYLSQNNTSGNTFSITSGNPANTYCNSCTDYLYLGNMSAGDHADFDNDGKVDVVAAGNGVNILQNQTPTGSLSLANFKFGRDILSFVGNNGRANAVKVADFDGDGKPDIVYTNNAEKAVYIMPNTNSVAGSMSFGGIVTLPTPDLENTFQLAIGDMNGDGKPDIIVSDYSSASGFSTKIAYLENTSSSGNISFASEIVMASTANRVYRQMELADVDGDSKIDIIASQFSADIDVYRNMAGEAGAISADQTVCSGAPIAAFSSVAPATFTGGTLVYKWQSSSDGITFTDIASTNSLSYASPAKTVTTWFRRGVTNPADATVYFTAPVKVTVIAIPTIQTTTPGERCGTGAVVLGATASAGSSVEWYQLSSGGTALGAGNSFTTSSIASSTNFYALASSDIAACKSSRTAVLATVVTAVPTITATSNSIAANITRCDLGSVTLSATPSHAGAVISWFTTSTGGTAIATGTSFQTPSISQNTTYYAEVANCFGISVSRTAVNAYVITTPSITSVTSANACINTNTVLSATASAGSTSIRWYSTDLGGSPITTNVSTTISNISAETTRYAAAYTTLNSITCESNRTAVVARVIPRPTISSTTPATLCLSGTASVSAIPSSGASVLWYTQSNGGSSVGTGNAYQTPILGTMPIVSTTVGTYYAEAVSPEGCTSTARSAVFVTWSGPYISSTISDANAVTNFSNITFSVNMGGTKQGYYWQRSSDNGQTWTNIIASMDGVTYSGFSGTTGNNSTLTISTAKVQLHKFKYRLVVYNNACIAYSNAATLFVADIFGSCPGAPYIGMSYMTNIGSRDFNFYIPDGMGGTELYNFGYSDYYFTDNEPSTGLGMVNGGSLRVDYDQPYFFSSIYAQGLGYYDYTSWPSPYVNYSDVNNVTVKYSLDMANWTTLPQTFSTSQWSNYGETINFSSPFYAKYILLENSQGWGDIGLSEFRAFGSTAAGLPYIQVTPTSPIYINSGASNTNIEVSPTPGPGQSFSGYDWKFNGAGASLGTATSYTINNFTTAGNYVFTATQSNGCLVSASIAANLVAPFYSSFTGANGQLQNLANWSTNANGTGGSQPADFNAGKIFLLANGSSTYTFTGNWTVGGSLRLNGKVLTLGANTLTAGQVLEGSSTAWVETNGVGTLTETVSTSPIAFPVGRGSYSPVSITNFTGSADTYAVQVSTGVLSAGSTGTALTNVVNKTWKINKTNTNVAGSGSTLTFSWQPGDVSGTLSLPALYYYNGSAWVQQTGTNVSTTATSITVTGYQGPLSNNLFMVANPLPSITSFTPTQSGAGSNVVIQGTGFITGATVSFGGTAATNVVVNSATQITATVGSGTSGSVSVTTLGGTATKAGYNFYNSPVIRYFSPIKGLAGNTITIKGSGFTSASAVSFGGVVAHSFTIVDDNTIIAVVKNGSSGSVQVTTGGGQTSLAGFIYGVAYTSVDLLAGWNQVATSSATFPYAAAYTKTGDVAAARTSLANMTGNSAVNNQWTHSETSANLSISGTSPYLSYSITTNKATKFTRFVLTGLNISGTTKLQLRSSVDAFASSLGEFTSAAGANFGLTSVNLSNLTTQAAGVTEFRIYAYNGNGDLISLADGNSFSPTDNTDPALDGSFNVMVFGATKPSPTLGSIANITKRVTDPLFSLPTPTTNSTGAFTYSSSNTNVVTVSRNQVTLLSPGVATITALQAASEEYEEGSTTFSLSVTKLPTIRMENISKLLGDSPLTLTATSDSPGAITYSGSVANVFSVSGSTLTVGTTAGTGTITVSQAASGIYEAATITVQVIISSSSKLAPTLTWISGINKTKGMPAFALSVPTSNSTGAFTYSSSNTNVATVSGSTVTLVGDGLSTLTVLQAANGNYRAGAISAPLVVGLLSKSSPNLSAFADQTKTITLGTYTITPPTTLSSGAFTYVSSNPAVATISGTTVTLVGLGTSRITAAQDASDNYNGEMIASTLTVVNPNVPVITYSTNLATWTRGTTIQNLLPTLVSGAAPTSYSIMPPLPSGFSFNTTTGEISGSPTIVSTGTDYTVTASNLGGESSFNLNLAVIEPQPTNLVISVPSIYLLGQAITPVTPTSSGGVVSTYSISPSLPGGLVFDTATGTISGTPTELKSATTYTITATNSGGTTSTTFSLTVNDVAPTGLTYASPIVLERGITISPIGPSTSGGVITTYSISPTLPAGLSFNTSTGVISGTPTAVTARTTYTIVGSNVTGSLTATIDILVNDAPPVNFTYTTPPIYYLNTAITPLTPASSGGTPAGYSISPALPVGLSFNTATGVISGTPTAITASATYVVTAFNFVGSVSQNVVIEVKDYAPINLVYPVGTLTATKTVAISPITPTVGGGAVITYTVSPALPTGLTINSSTGELSGTATVLSPSATYTLTANNGTGFTTTTMQIAVVDVIPSQLSYATPVGLVRTQAMTSLSPTVQGGTVISYSISPALPAGLSFDTGTGVISGTPTAVTAQATYTVTATNTGGSTTFGAVIRVYEFNDPNLDSDGDGIIDSADQCPLLFGTAQLNGCPVDSDGDGYFDTVDDRDDDNDGILDTAENAACNPASSSCDTDGDTIPNLLDLDSDGDGIKDVIEAGGTDANNDGKADGAIVANGIPVSAAGGLATIDTDSDGTANAFDADSDGDTVLDAVDQCRLVAGSVLLNGCPVDSDGDGVFDTLGDLDDDNDGILDTIENAACNPSSPTCDTDGDNTPNYLDLDSDGDGIKDVIEAGGTDANNDGKADGTVNGSGIPSTAGSGLTPTDIDSDGLRNPYDLESDGDGVLDATEVNDNTNPQNNCSYLLIHRTVSTSTAWQQGDCDGDGVINLNDTNPQLAIAQNDFFGPVVNGNISGNVMANDDFVPGANISLTRLPGGGAGTATGTVTLIPTTGVLNYTAGLNEPASVVTIGYQVCNTTTNTCSTATISVRITRDNPALSNFPAITKTIRDVAFTITPPTSSAGTGAINYTSSDPNVATISGNTVTIVGLGTTTITATQAQDSNYNAASVTTILTVLIGDSDGDGVPDTDEQAQGTNPYDAGSFLDTDGDGVPDYIENQQGTNPNNATSFLDADRDGVPNYVEERQGTNPANISSYLDSDGDGVPDYVETRQGTDPRNAGSFQDTDRGGVPDYVETRQSTNPLVAPDVVQDADGDGIPDYREGFDPNNPVASADTDGDSIPDYLDNDADGDGIPDATELTNDTDGDGVPDFQEMLDGTNPNNPSSVKDTDGDGVPDFVEIAQGTDPFNPTSARDSDGDGVPDYVETQQGSNPNNPASTRDTDGDGIPDYVETRQGSNPNASGDVVADSDGDSIPNYIEGYNNQSPSASRDSDGDGTADYLDLDSDADTIPDITERTVDSDGDGVMNYRDLDSDNDGILDATEGTGDVDSDGISNYLDLDTDGDSIFDAWEARIDYTYHRDYNADGRISLASGAFADVNTNGLMDYLELRLGGTPINAQDTDGDGIPDFKDTDSDGDSIPDYLELTEDADRDALSNYRDDDSDGDGVGDNIEKWSDLDNDALPNFLDTDSDGDGIPDAWEGAERCWTCTDADKIDNNGDGWDDRIQFGGFKPKDTDLDGIYDFLDTDSDNDCIPDAAEGLNDVDHDDQLNFRDGDSDNDGIPDAVEAVSCTNLVDTDGDGVRDFEDFDSDNDGMLDAYEVGPNGWAPLDFDRDGKPDYRDSDSDNDGISDLIEVGTTPTSPVDTDADGTPDYHDLDSDGDSILDSIELNVDTDQDGVADFRDLDSDGDSILDSIEKAIDTDGDGILNFRDLDSDGDSILDSIEKAIDTDGDGKANYIDTDSDGDAIPDAVEKAIDTDGDGKANYIDTDSDGDKIPDAIEAGSNPATPVDTDADSRPDYLDLDADNDGIPDTYEAGTNPLAPLDTDRDGIMNFRDLDSDGDKIPDKVEAGNLVNANESNGYKEIDTDGDGQANYTDADSDGDGISDAIEAGANPLIPVDTDQDGKQDYVDVDSDNDGVSDKDEAGVVNGVPADTDKDGIPDYLDLDTDGDGILDQVEDDLNYGAMPDCDQDGIPNRLDKDQCETYATQGFSPNGDGKNDTFIIPGILSRQPNRMTIMNRSGQVVYDAENYKNDWNGRSANGQELPDGTYYYVLDFFGKYPTVSTYVYINRLK</sequence>
<keyword evidence="2" id="KW-0964">Secreted</keyword>
<dbReference type="InterPro" id="IPR015919">
    <property type="entry name" value="Cadherin-like_sf"/>
</dbReference>
<dbReference type="InterPro" id="IPR013517">
    <property type="entry name" value="FG-GAP"/>
</dbReference>
<accession>A0ABU3TS28</accession>
<dbReference type="NCBIfam" id="TIGR04131">
    <property type="entry name" value="Bac_Flav_CTERM"/>
    <property type="match status" value="1"/>
</dbReference>
<dbReference type="Pfam" id="PF13585">
    <property type="entry name" value="CHU_C"/>
    <property type="match status" value="1"/>
</dbReference>
<feature type="domain" description="Ig-like" evidence="8">
    <location>
        <begin position="1181"/>
        <end position="1266"/>
    </location>
</feature>
<dbReference type="InterPro" id="IPR026341">
    <property type="entry name" value="T9SS_type_B"/>
</dbReference>
<feature type="region of interest" description="Disordered" evidence="5">
    <location>
        <begin position="4486"/>
        <end position="4516"/>
    </location>
</feature>
<feature type="compositionally biased region" description="Basic and acidic residues" evidence="5">
    <location>
        <begin position="3642"/>
        <end position="3656"/>
    </location>
</feature>
<dbReference type="PROSITE" id="PS00018">
    <property type="entry name" value="EF_HAND_1"/>
    <property type="match status" value="1"/>
</dbReference>
<dbReference type="Pfam" id="PF13517">
    <property type="entry name" value="FG-GAP_3"/>
    <property type="match status" value="2"/>
</dbReference>
<evidence type="ECO:0000313" key="10">
    <source>
        <dbReference type="Proteomes" id="UP001249959"/>
    </source>
</evidence>
<feature type="domain" description="IPT/TIG" evidence="7">
    <location>
        <begin position="1944"/>
        <end position="2009"/>
    </location>
</feature>
<evidence type="ECO:0000256" key="3">
    <source>
        <dbReference type="ARBA" id="ARBA00022729"/>
    </source>
</evidence>
<dbReference type="InterPro" id="IPR028994">
    <property type="entry name" value="Integrin_alpha_N"/>
</dbReference>
<dbReference type="Pfam" id="PF05345">
    <property type="entry name" value="He_PIG"/>
    <property type="match status" value="6"/>
</dbReference>
<evidence type="ECO:0000256" key="2">
    <source>
        <dbReference type="ARBA" id="ARBA00022525"/>
    </source>
</evidence>
<dbReference type="SUPFAM" id="SSF81296">
    <property type="entry name" value="E set domains"/>
    <property type="match status" value="3"/>
</dbReference>
<dbReference type="SUPFAM" id="SSF49373">
    <property type="entry name" value="Invasin/intimin cell-adhesion fragments"/>
    <property type="match status" value="4"/>
</dbReference>
<feature type="domain" description="IPT/TIG" evidence="7">
    <location>
        <begin position="1865"/>
        <end position="1934"/>
    </location>
</feature>
<evidence type="ECO:0000259" key="7">
    <source>
        <dbReference type="Pfam" id="PF01833"/>
    </source>
</evidence>
<feature type="domain" description="Ig-like" evidence="8">
    <location>
        <begin position="1015"/>
        <end position="1091"/>
    </location>
</feature>
<feature type="region of interest" description="Disordered" evidence="5">
    <location>
        <begin position="4541"/>
        <end position="4566"/>
    </location>
</feature>
<feature type="compositionally biased region" description="Polar residues" evidence="5">
    <location>
        <begin position="3835"/>
        <end position="3848"/>
    </location>
</feature>
<feature type="domain" description="Ig-like" evidence="8">
    <location>
        <begin position="1095"/>
        <end position="1179"/>
    </location>
</feature>
<gene>
    <name evidence="9" type="ORF">PQG45_06245</name>
</gene>
<feature type="region of interest" description="Disordered" evidence="5">
    <location>
        <begin position="4231"/>
        <end position="4276"/>
    </location>
</feature>
<feature type="signal peptide" evidence="6">
    <location>
        <begin position="1"/>
        <end position="24"/>
    </location>
</feature>
<evidence type="ECO:0000256" key="4">
    <source>
        <dbReference type="ARBA" id="ARBA00022837"/>
    </source>
</evidence>
<feature type="region of interest" description="Disordered" evidence="5">
    <location>
        <begin position="3271"/>
        <end position="3355"/>
    </location>
</feature>
<feature type="compositionally biased region" description="Acidic residues" evidence="5">
    <location>
        <begin position="3591"/>
        <end position="3601"/>
    </location>
</feature>
<feature type="domain" description="IPT/TIG" evidence="7">
    <location>
        <begin position="324"/>
        <end position="381"/>
    </location>
</feature>
<evidence type="ECO:0000313" key="9">
    <source>
        <dbReference type="EMBL" id="MDU0808629.1"/>
    </source>
</evidence>
<feature type="region of interest" description="Disordered" evidence="5">
    <location>
        <begin position="4026"/>
        <end position="4048"/>
    </location>
</feature>
<dbReference type="InterPro" id="IPR008964">
    <property type="entry name" value="Invasin/intimin_cell_adhesion"/>
</dbReference>
<evidence type="ECO:0000256" key="6">
    <source>
        <dbReference type="SAM" id="SignalP"/>
    </source>
</evidence>